<accession>A0A840Q374</accession>
<reference evidence="1 2" key="1">
    <citation type="submission" date="2020-08" db="EMBL/GenBank/DDBJ databases">
        <title>Sequencing the genomes of 1000 actinobacteria strains.</title>
        <authorList>
            <person name="Klenk H.-P."/>
        </authorList>
    </citation>
    <scope>NUCLEOTIDE SEQUENCE [LARGE SCALE GENOMIC DNA]</scope>
    <source>
        <strain evidence="1 2">DSM 45584</strain>
    </source>
</reference>
<evidence type="ECO:0000313" key="1">
    <source>
        <dbReference type="EMBL" id="MBB5154946.1"/>
    </source>
</evidence>
<dbReference type="Proteomes" id="UP000584374">
    <property type="component" value="Unassembled WGS sequence"/>
</dbReference>
<dbReference type="EMBL" id="JACHIW010000001">
    <property type="protein sequence ID" value="MBB5154946.1"/>
    <property type="molecule type" value="Genomic_DNA"/>
</dbReference>
<name>A0A840Q374_9PSEU</name>
<keyword evidence="2" id="KW-1185">Reference proteome</keyword>
<dbReference type="RefSeq" id="WP_184726374.1">
    <property type="nucleotide sequence ID" value="NZ_JACHIW010000001.1"/>
</dbReference>
<dbReference type="AlphaFoldDB" id="A0A840Q374"/>
<evidence type="ECO:0000313" key="2">
    <source>
        <dbReference type="Proteomes" id="UP000584374"/>
    </source>
</evidence>
<comment type="caution">
    <text evidence="1">The sequence shown here is derived from an EMBL/GenBank/DDBJ whole genome shotgun (WGS) entry which is preliminary data.</text>
</comment>
<sequence>MLQPPGTGTLAEQFRALERRIEELARPKAMLPVCVIRLNSNVGLAANVDTFAQTGWSASYDPFGMYVPGAAGVSAYIQIERAGYYRVHFHSAIGAANAVAGAKVTLNAANVNNSIATDSGQIPQQGGDGAVLDAIRSRTYLNLGDKLYWSNWCFAAATLYGSSLGVPSEITVQYSSSL</sequence>
<organism evidence="1 2">
    <name type="scientific">Saccharopolyspora phatthalungensis</name>
    <dbReference type="NCBI Taxonomy" id="664693"/>
    <lineage>
        <taxon>Bacteria</taxon>
        <taxon>Bacillati</taxon>
        <taxon>Actinomycetota</taxon>
        <taxon>Actinomycetes</taxon>
        <taxon>Pseudonocardiales</taxon>
        <taxon>Pseudonocardiaceae</taxon>
        <taxon>Saccharopolyspora</taxon>
    </lineage>
</organism>
<proteinExistence type="predicted"/>
<gene>
    <name evidence="1" type="ORF">BJ970_002480</name>
</gene>
<protein>
    <submittedName>
        <fullName evidence="1">Uncharacterized protein</fullName>
    </submittedName>
</protein>